<feature type="transmembrane region" description="Helical" evidence="1">
    <location>
        <begin position="12"/>
        <end position="30"/>
    </location>
</feature>
<evidence type="ECO:0000313" key="2">
    <source>
        <dbReference type="EMBL" id="MFD2520878.1"/>
    </source>
</evidence>
<dbReference type="Proteomes" id="UP001597510">
    <property type="component" value="Unassembled WGS sequence"/>
</dbReference>
<comment type="caution">
    <text evidence="2">The sequence shown here is derived from an EMBL/GenBank/DDBJ whole genome shotgun (WGS) entry which is preliminary data.</text>
</comment>
<accession>A0ABW5J6W2</accession>
<evidence type="ECO:0000256" key="1">
    <source>
        <dbReference type="SAM" id="Phobius"/>
    </source>
</evidence>
<sequence length="168" mass="19117">MSISHIFFNLLRRVSMPLLAITLIACYFIFPDDVAVHHTSSGRPDDFISKQTLFYVAFGIIIGMNLLLNLLRTQIQKINFAKLNANSVWAANPVALKNLLDAWFSALITFMNAFMIVFLIALNRINRTEDQHLDINYDWVTVGGAIVLLIILFYLPIRLLYTNPAKAE</sequence>
<proteinExistence type="predicted"/>
<evidence type="ECO:0000313" key="3">
    <source>
        <dbReference type="Proteomes" id="UP001597510"/>
    </source>
</evidence>
<feature type="transmembrane region" description="Helical" evidence="1">
    <location>
        <begin position="142"/>
        <end position="161"/>
    </location>
</feature>
<keyword evidence="1" id="KW-1133">Transmembrane helix</keyword>
<name>A0ABW5J6W2_9BACT</name>
<feature type="transmembrane region" description="Helical" evidence="1">
    <location>
        <begin position="52"/>
        <end position="71"/>
    </location>
</feature>
<reference evidence="3" key="1">
    <citation type="journal article" date="2019" name="Int. J. Syst. Evol. Microbiol.">
        <title>The Global Catalogue of Microorganisms (GCM) 10K type strain sequencing project: providing services to taxonomists for standard genome sequencing and annotation.</title>
        <authorList>
            <consortium name="The Broad Institute Genomics Platform"/>
            <consortium name="The Broad Institute Genome Sequencing Center for Infectious Disease"/>
            <person name="Wu L."/>
            <person name="Ma J."/>
        </authorList>
    </citation>
    <scope>NUCLEOTIDE SEQUENCE [LARGE SCALE GENOMIC DNA]</scope>
    <source>
        <strain evidence="3">KCTC 52344</strain>
    </source>
</reference>
<keyword evidence="3" id="KW-1185">Reference proteome</keyword>
<feature type="transmembrane region" description="Helical" evidence="1">
    <location>
        <begin position="102"/>
        <end position="122"/>
    </location>
</feature>
<keyword evidence="1" id="KW-0812">Transmembrane</keyword>
<protein>
    <recommendedName>
        <fullName evidence="4">DUF1648 domain-containing protein</fullName>
    </recommendedName>
</protein>
<dbReference type="RefSeq" id="WP_340235119.1">
    <property type="nucleotide sequence ID" value="NZ_JBBEWC010000003.1"/>
</dbReference>
<keyword evidence="1" id="KW-0472">Membrane</keyword>
<gene>
    <name evidence="2" type="ORF">ACFSR2_08295</name>
</gene>
<organism evidence="2 3">
    <name type="scientific">Emticicia soli</name>
    <dbReference type="NCBI Taxonomy" id="2027878"/>
    <lineage>
        <taxon>Bacteria</taxon>
        <taxon>Pseudomonadati</taxon>
        <taxon>Bacteroidota</taxon>
        <taxon>Cytophagia</taxon>
        <taxon>Cytophagales</taxon>
        <taxon>Leadbetterellaceae</taxon>
        <taxon>Emticicia</taxon>
    </lineage>
</organism>
<evidence type="ECO:0008006" key="4">
    <source>
        <dbReference type="Google" id="ProtNLM"/>
    </source>
</evidence>
<dbReference type="EMBL" id="JBHULC010000008">
    <property type="protein sequence ID" value="MFD2520878.1"/>
    <property type="molecule type" value="Genomic_DNA"/>
</dbReference>